<dbReference type="InterPro" id="IPR052552">
    <property type="entry name" value="YeaO-like"/>
</dbReference>
<accession>A0ABW4MRQ2</accession>
<dbReference type="Proteomes" id="UP001597227">
    <property type="component" value="Unassembled WGS sequence"/>
</dbReference>
<evidence type="ECO:0000313" key="3">
    <source>
        <dbReference type="Proteomes" id="UP001597227"/>
    </source>
</evidence>
<reference evidence="3" key="1">
    <citation type="journal article" date="2019" name="Int. J. Syst. Evol. Microbiol.">
        <title>The Global Catalogue of Microorganisms (GCM) 10K type strain sequencing project: providing services to taxonomists for standard genome sequencing and annotation.</title>
        <authorList>
            <consortium name="The Broad Institute Genomics Platform"/>
            <consortium name="The Broad Institute Genome Sequencing Center for Infectious Disease"/>
            <person name="Wu L."/>
            <person name="Ma J."/>
        </authorList>
    </citation>
    <scope>NUCLEOTIDE SEQUENCE [LARGE SCALE GENOMIC DNA]</scope>
    <source>
        <strain evidence="3">CCUG 15531</strain>
    </source>
</reference>
<keyword evidence="1" id="KW-0175">Coiled coil</keyword>
<proteinExistence type="predicted"/>
<protein>
    <submittedName>
        <fullName evidence="2">DUF488 domain-containing protein</fullName>
    </submittedName>
</protein>
<sequence length="124" mass="14574">MIVLKRIYEPSSTEDGKRILVDGIWPRGISKDKAQLDKWMKEIAPSTELRKEFNHKPERFEEFKEHYIKELQETEEKKVALNQLLEMAKEEKVTLLFGAKDEVHNQAVVLKEVLARVMDEHQNG</sequence>
<evidence type="ECO:0000313" key="2">
    <source>
        <dbReference type="EMBL" id="MFD1779030.1"/>
    </source>
</evidence>
<keyword evidence="3" id="KW-1185">Reference proteome</keyword>
<comment type="caution">
    <text evidence="2">The sequence shown here is derived from an EMBL/GenBank/DDBJ whole genome shotgun (WGS) entry which is preliminary data.</text>
</comment>
<feature type="coiled-coil region" evidence="1">
    <location>
        <begin position="64"/>
        <end position="91"/>
    </location>
</feature>
<name>A0ABW4MRQ2_9BACI</name>
<gene>
    <name evidence="2" type="ORF">ACFSFW_10160</name>
</gene>
<dbReference type="Pfam" id="PF22752">
    <property type="entry name" value="DUF488-N3i"/>
    <property type="match status" value="1"/>
</dbReference>
<dbReference type="RefSeq" id="WP_309100379.1">
    <property type="nucleotide sequence ID" value="NZ_JBHUEK010000015.1"/>
</dbReference>
<dbReference type="PANTHER" id="PTHR36849:SF1">
    <property type="entry name" value="CYTOPLASMIC PROTEIN"/>
    <property type="match status" value="1"/>
</dbReference>
<dbReference type="EMBL" id="JBHUEK010000015">
    <property type="protein sequence ID" value="MFD1779030.1"/>
    <property type="molecule type" value="Genomic_DNA"/>
</dbReference>
<organism evidence="2 3">
    <name type="scientific">Fredinandcohnia salidurans</name>
    <dbReference type="NCBI Taxonomy" id="2595041"/>
    <lineage>
        <taxon>Bacteria</taxon>
        <taxon>Bacillati</taxon>
        <taxon>Bacillota</taxon>
        <taxon>Bacilli</taxon>
        <taxon>Bacillales</taxon>
        <taxon>Bacillaceae</taxon>
        <taxon>Fredinandcohnia</taxon>
    </lineage>
</organism>
<dbReference type="PANTHER" id="PTHR36849">
    <property type="entry name" value="CYTOPLASMIC PROTEIN-RELATED"/>
    <property type="match status" value="1"/>
</dbReference>
<evidence type="ECO:0000256" key="1">
    <source>
        <dbReference type="SAM" id="Coils"/>
    </source>
</evidence>